<dbReference type="InterPro" id="IPR012843">
    <property type="entry name" value="YscD"/>
</dbReference>
<protein>
    <submittedName>
        <fullName evidence="3">Type III secretion apparatus protein, YscD/HrpQ family</fullName>
    </submittedName>
</protein>
<dbReference type="InterPro" id="IPR008984">
    <property type="entry name" value="SMAD_FHA_dom_sf"/>
</dbReference>
<dbReference type="HOGENOM" id="CLU_521508_0_0_7"/>
<dbReference type="EMBL" id="CP001197">
    <property type="protein sequence ID" value="ACL09368.1"/>
    <property type="molecule type" value="Genomic_DNA"/>
</dbReference>
<feature type="region of interest" description="Disordered" evidence="1">
    <location>
        <begin position="115"/>
        <end position="187"/>
    </location>
</feature>
<sequence>MSASTTALLRIFTGPHVGAEVVLPEGVHVVGTDDSCDIILSDAALAARHAALTVATRGEGPGAATEVHVAPLDGAVRAGDAEIPAQGAPLAAGTGCWLGDTCLAWNRPGAEWGDVLARPRAGGEGGGPVDATPQPSAPAEDISSGVAPGDATPGAQPAPTKSQDSPAADAHDVGGLTLPGGTVAVPPPRRGRSVVAGLLALVCAVAIVVTVETRPPAPAERVAAVEEALRGAGVTSLEVASGDGGVVVRGLLDNDGQRAAVWKVARNLLYPVQIDVAVRDDVVHAVQAAFNSRALYPEVEFMDAQSAARQQGEAPAPLKVAGYVRDGLVEAWAFSALRDDVPSLPPVARDIRYASDVAPVLDGLLGGAGLRHVQVRYLPGTVELAGDLDARQRERLDEVLAYARAHLGVPVRFAVVRAAPVVQPVAAQSGGRPQPALSAVSGPVAASDSAMAAAQAGDPLEGLQVRGVTLNPLRFVTIGDGQRIFEGGMLPGGYVLESISTKELHLRKDGRSTTYRLRGSHE</sequence>
<feature type="domain" description="YscD cytoplasmic" evidence="2">
    <location>
        <begin position="10"/>
        <end position="57"/>
    </location>
</feature>
<dbReference type="eggNOG" id="COG1716">
    <property type="taxonomic scope" value="Bacteria"/>
</dbReference>
<dbReference type="OrthoDB" id="5459081at2"/>
<dbReference type="SUPFAM" id="SSF49879">
    <property type="entry name" value="SMAD/FHA domain"/>
    <property type="match status" value="1"/>
</dbReference>
<evidence type="ECO:0000256" key="1">
    <source>
        <dbReference type="SAM" id="MobiDB-lite"/>
    </source>
</evidence>
<reference evidence="3" key="1">
    <citation type="submission" date="2008-10" db="EMBL/GenBank/DDBJ databases">
        <title>Complete sequence of Desulfovibrio vulgaris str. 'Miyazaki F'.</title>
        <authorList>
            <person name="Lucas S."/>
            <person name="Copeland A."/>
            <person name="Lapidus A."/>
            <person name="Glavina del Rio T."/>
            <person name="Dalin E."/>
            <person name="Tice H."/>
            <person name="Bruce D."/>
            <person name="Goodwin L."/>
            <person name="Pitluck S."/>
            <person name="Sims D."/>
            <person name="Brettin T."/>
            <person name="Detter J.C."/>
            <person name="Han C."/>
            <person name="Larimer F."/>
            <person name="Land M."/>
            <person name="Hauser L."/>
            <person name="Kyrpides N."/>
            <person name="Mikhailova N."/>
            <person name="Hazen T.C."/>
            <person name="Richardson P."/>
        </authorList>
    </citation>
    <scope>NUCLEOTIDE SEQUENCE</scope>
    <source>
        <strain evidence="3">Miyazaki F</strain>
    </source>
</reference>
<accession>B8DMS8</accession>
<dbReference type="Gene3D" id="2.60.200.20">
    <property type="match status" value="1"/>
</dbReference>
<dbReference type="STRING" id="883.DvMF_2427"/>
<gene>
    <name evidence="3" type="ordered locus">DvMF_2427</name>
</gene>
<evidence type="ECO:0000259" key="2">
    <source>
        <dbReference type="Pfam" id="PF16697"/>
    </source>
</evidence>
<proteinExistence type="predicted"/>
<name>B8DMS8_NITV9</name>
<organism evidence="3">
    <name type="scientific">Nitratidesulfovibrio vulgaris (strain DSM 19637 / Miyazaki F)</name>
    <name type="common">Desulfovibrio vulgaris</name>
    <dbReference type="NCBI Taxonomy" id="883"/>
    <lineage>
        <taxon>Bacteria</taxon>
        <taxon>Pseudomonadati</taxon>
        <taxon>Thermodesulfobacteriota</taxon>
        <taxon>Desulfovibrionia</taxon>
        <taxon>Desulfovibrionales</taxon>
        <taxon>Desulfovibrionaceae</taxon>
        <taxon>Nitratidesulfovibrio</taxon>
    </lineage>
</organism>
<dbReference type="KEGG" id="dvm:DvMF_2427"/>
<dbReference type="NCBIfam" id="TIGR02500">
    <property type="entry name" value="type_III_yscD"/>
    <property type="match status" value="1"/>
</dbReference>
<dbReference type="AlphaFoldDB" id="B8DMS8"/>
<dbReference type="Pfam" id="PF16697">
    <property type="entry name" value="Yop-YscD_cpl"/>
    <property type="match status" value="1"/>
</dbReference>
<evidence type="ECO:0000313" key="3">
    <source>
        <dbReference type="EMBL" id="ACL09368.1"/>
    </source>
</evidence>
<dbReference type="InterPro" id="IPR032030">
    <property type="entry name" value="YscD_cytoplasmic_dom"/>
</dbReference>